<accession>A0ABZ0CRR2</accession>
<sequence>MHLPAATSAPATVCYDSNQDGDCDAGEPTTLTSGTGAYRLTGLPSTQGEGAALLAQVPAGSGAAYTLKAPVSRPEFITPITTLVQVGISQGMARQAVETAVARQLQVDVSSLYGDHRTLSAGVQRAWHETLAAFIVHQLQNGTPLRVGPSASAGTDYYVDSFYYTDATNHYLGYSYSTGSVDPATGLQSEYSFSREVRDSQRRPIFSSDFRWVLTPSGWMLNMFDAFAYPQTTGNPFVALSPTGHLSIASAHDEDVGGQTVSAAVARTAASTNGNTFATINLPAGFVPPGTMPAGARLRTLRYAQMASPAQYLSDSDRVPVNQPSVAALIAAYPRLASGTPVTEQNTALIGSRARAWVDAWGSGQSCWTQFSTNALGIRTCVDADLRATFDSAGSAIHFELCDHAFGGPPSSENCRPAGSAPLVAGILSGTVPSLRVDPMPEVAAPFLGNQVLTEHQGRIYKATPPMSATTVPPIYTITQMNRRAFSALADTLRLAAPNPSFTVPSPFMGVWQLNAGTHSRCEAVVVDAAGDLIGACQSPAGAMTIGTVLQNGVASFTIPSYNTSFSGQFAPANATGNWSHNATLTGTWSATKY</sequence>
<dbReference type="EMBL" id="CP136336">
    <property type="protein sequence ID" value="WOB07629.1"/>
    <property type="molecule type" value="Genomic_DNA"/>
</dbReference>
<reference evidence="1 2" key="1">
    <citation type="submission" date="2023-10" db="EMBL/GenBank/DDBJ databases">
        <title>Bacteria for the degradation of biodegradable plastic PBAT(Polybutylene adipate terephthalate).</title>
        <authorList>
            <person name="Weon H.-Y."/>
            <person name="Yeon J."/>
        </authorList>
    </citation>
    <scope>NUCLEOTIDE SEQUENCE [LARGE SCALE GENOMIC DNA]</scope>
    <source>
        <strain evidence="1 2">SBD 7-3</strain>
    </source>
</reference>
<evidence type="ECO:0000313" key="2">
    <source>
        <dbReference type="Proteomes" id="UP001303946"/>
    </source>
</evidence>
<organism evidence="1 2">
    <name type="scientific">Piscinibacter gummiphilus</name>
    <dbReference type="NCBI Taxonomy" id="946333"/>
    <lineage>
        <taxon>Bacteria</taxon>
        <taxon>Pseudomonadati</taxon>
        <taxon>Pseudomonadota</taxon>
        <taxon>Betaproteobacteria</taxon>
        <taxon>Burkholderiales</taxon>
        <taxon>Sphaerotilaceae</taxon>
        <taxon>Piscinibacter</taxon>
    </lineage>
</organism>
<name>A0ABZ0CRR2_9BURK</name>
<gene>
    <name evidence="1" type="ORF">RXV79_22290</name>
</gene>
<keyword evidence="2" id="KW-1185">Reference proteome</keyword>
<evidence type="ECO:0000313" key="1">
    <source>
        <dbReference type="EMBL" id="WOB07629.1"/>
    </source>
</evidence>
<proteinExistence type="predicted"/>
<protein>
    <submittedName>
        <fullName evidence="1">Uncharacterized protein</fullName>
    </submittedName>
</protein>
<dbReference type="RefSeq" id="WP_316700286.1">
    <property type="nucleotide sequence ID" value="NZ_CP136336.1"/>
</dbReference>
<dbReference type="Proteomes" id="UP001303946">
    <property type="component" value="Chromosome"/>
</dbReference>